<accession>A0A4U8RZS2</accession>
<evidence type="ECO:0000313" key="1">
    <source>
        <dbReference type="EMBL" id="TLD78870.1"/>
    </source>
</evidence>
<evidence type="ECO:0000313" key="2">
    <source>
        <dbReference type="Proteomes" id="UP000029925"/>
    </source>
</evidence>
<sequence>MLRFYKKFYDDERQNYIHIGFIYEKGSEITKRRIDKAKNIDFALTLKNARELYFDDSIVQEKYNDFNQKAKICRVFWFGSYLFGK</sequence>
<dbReference type="Proteomes" id="UP000029925">
    <property type="component" value="Unassembled WGS sequence"/>
</dbReference>
<organism evidence="1 2">
    <name type="scientific">Helicobacter typhlonius</name>
    <dbReference type="NCBI Taxonomy" id="76936"/>
    <lineage>
        <taxon>Bacteria</taxon>
        <taxon>Pseudomonadati</taxon>
        <taxon>Campylobacterota</taxon>
        <taxon>Epsilonproteobacteria</taxon>
        <taxon>Campylobacterales</taxon>
        <taxon>Helicobacteraceae</taxon>
        <taxon>Helicobacter</taxon>
    </lineage>
</organism>
<dbReference type="RefSeq" id="WP_034325363.1">
    <property type="nucleotide sequence ID" value="NZ_CAPGWS010000057.1"/>
</dbReference>
<keyword evidence="2" id="KW-1185">Reference proteome</keyword>
<comment type="caution">
    <text evidence="1">The sequence shown here is derived from an EMBL/GenBank/DDBJ whole genome shotgun (WGS) entry which is preliminary data.</text>
</comment>
<protein>
    <submittedName>
        <fullName evidence="1">Uncharacterized protein</fullName>
    </submittedName>
</protein>
<proteinExistence type="predicted"/>
<reference evidence="1 2" key="1">
    <citation type="journal article" date="2014" name="Genome Announc.">
        <title>Draft genome sequences of eight enterohepatic helicobacter species isolated from both laboratory and wild rodents.</title>
        <authorList>
            <person name="Sheh A."/>
            <person name="Shen Z."/>
            <person name="Fox J.G."/>
        </authorList>
    </citation>
    <scope>NUCLEOTIDE SEQUENCE [LARGE SCALE GENOMIC DNA]</scope>
    <source>
        <strain evidence="1 2">MIT 98-6810</strain>
    </source>
</reference>
<name>A0A4U8RZS2_9HELI</name>
<dbReference type="OrthoDB" id="5328879at2"/>
<gene>
    <name evidence="1" type="ORF">LS75_003715</name>
</gene>
<dbReference type="AlphaFoldDB" id="A0A4U8RZS2"/>
<dbReference type="EMBL" id="JRPF02000003">
    <property type="protein sequence ID" value="TLD78870.1"/>
    <property type="molecule type" value="Genomic_DNA"/>
</dbReference>